<evidence type="ECO:0000256" key="1">
    <source>
        <dbReference type="SAM" id="MobiDB-lite"/>
    </source>
</evidence>
<proteinExistence type="predicted"/>
<gene>
    <name evidence="2" type="ORF">R1flu_010031</name>
</gene>
<evidence type="ECO:0000313" key="3">
    <source>
        <dbReference type="Proteomes" id="UP001605036"/>
    </source>
</evidence>
<comment type="caution">
    <text evidence="2">The sequence shown here is derived from an EMBL/GenBank/DDBJ whole genome shotgun (WGS) entry which is preliminary data.</text>
</comment>
<reference evidence="2 3" key="1">
    <citation type="submission" date="2024-09" db="EMBL/GenBank/DDBJ databases">
        <title>Chromosome-scale assembly of Riccia fluitans.</title>
        <authorList>
            <person name="Paukszto L."/>
            <person name="Sawicki J."/>
            <person name="Karawczyk K."/>
            <person name="Piernik-Szablinska J."/>
            <person name="Szczecinska M."/>
            <person name="Mazdziarz M."/>
        </authorList>
    </citation>
    <scope>NUCLEOTIDE SEQUENCE [LARGE SCALE GENOMIC DNA]</scope>
    <source>
        <strain evidence="2">Rf_01</strain>
        <tissue evidence="2">Aerial parts of the thallus</tissue>
    </source>
</reference>
<organism evidence="2 3">
    <name type="scientific">Riccia fluitans</name>
    <dbReference type="NCBI Taxonomy" id="41844"/>
    <lineage>
        <taxon>Eukaryota</taxon>
        <taxon>Viridiplantae</taxon>
        <taxon>Streptophyta</taxon>
        <taxon>Embryophyta</taxon>
        <taxon>Marchantiophyta</taxon>
        <taxon>Marchantiopsida</taxon>
        <taxon>Marchantiidae</taxon>
        <taxon>Marchantiales</taxon>
        <taxon>Ricciaceae</taxon>
        <taxon>Riccia</taxon>
    </lineage>
</organism>
<dbReference type="AlphaFoldDB" id="A0ABD1Z4Y1"/>
<name>A0ABD1Z4Y1_9MARC</name>
<sequence>MEGKRGEQHISEMRCRAPGSVEHFLGERTLPAETLHSLSKATRYTRKEGLEEDGKGRTGRKGGKVGRTPLSLTTQPPTHSLLDLVFSALLAAER</sequence>
<dbReference type="EMBL" id="JBHFFA010000002">
    <property type="protein sequence ID" value="KAL2642444.1"/>
    <property type="molecule type" value="Genomic_DNA"/>
</dbReference>
<dbReference type="Proteomes" id="UP001605036">
    <property type="component" value="Unassembled WGS sequence"/>
</dbReference>
<evidence type="ECO:0000313" key="2">
    <source>
        <dbReference type="EMBL" id="KAL2642444.1"/>
    </source>
</evidence>
<feature type="region of interest" description="Disordered" evidence="1">
    <location>
        <begin position="32"/>
        <end position="77"/>
    </location>
</feature>
<accession>A0ABD1Z4Y1</accession>
<feature type="compositionally biased region" description="Basic and acidic residues" evidence="1">
    <location>
        <begin position="45"/>
        <end position="56"/>
    </location>
</feature>
<keyword evidence="3" id="KW-1185">Reference proteome</keyword>
<protein>
    <submittedName>
        <fullName evidence="2">Uncharacterized protein</fullName>
    </submittedName>
</protein>